<dbReference type="HOGENOM" id="CLU_013298_1_1_1"/>
<name>I2H9R4_HENB6</name>
<dbReference type="InterPro" id="IPR022751">
    <property type="entry name" value="Alpha_mannosyltransferase"/>
</dbReference>
<organism evidence="7 8">
    <name type="scientific">Henningerozyma blattae (strain ATCC 34711 / CBS 6284 / DSM 70876 / NBRC 10599 / NRRL Y-10934 / UCD 77-7)</name>
    <name type="common">Yeast</name>
    <name type="synonym">Tetrapisispora blattae</name>
    <dbReference type="NCBI Taxonomy" id="1071380"/>
    <lineage>
        <taxon>Eukaryota</taxon>
        <taxon>Fungi</taxon>
        <taxon>Dikarya</taxon>
        <taxon>Ascomycota</taxon>
        <taxon>Saccharomycotina</taxon>
        <taxon>Saccharomycetes</taxon>
        <taxon>Saccharomycetales</taxon>
        <taxon>Saccharomycetaceae</taxon>
        <taxon>Henningerozyma</taxon>
    </lineage>
</organism>
<evidence type="ECO:0000256" key="1">
    <source>
        <dbReference type="ARBA" id="ARBA00004555"/>
    </source>
</evidence>
<gene>
    <name evidence="7" type="primary">TBLA0J01190</name>
    <name evidence="7" type="ORF">TBLA_0J01190</name>
</gene>
<evidence type="ECO:0000256" key="4">
    <source>
        <dbReference type="ARBA" id="ARBA00022679"/>
    </source>
</evidence>
<evidence type="ECO:0000256" key="6">
    <source>
        <dbReference type="ARBA" id="ARBA00023180"/>
    </source>
</evidence>
<comment type="similarity">
    <text evidence="3">Belongs to the MNN1/MNT family.</text>
</comment>
<comment type="subcellular location">
    <subcellularLocation>
        <location evidence="1">Golgi apparatus</location>
    </subcellularLocation>
</comment>
<dbReference type="RefSeq" id="XP_004182635.1">
    <property type="nucleotide sequence ID" value="XM_004182587.1"/>
</dbReference>
<reference evidence="7 8" key="1">
    <citation type="journal article" date="2011" name="Proc. Natl. Acad. Sci. U.S.A.">
        <title>Evolutionary erosion of yeast sex chromosomes by mating-type switching accidents.</title>
        <authorList>
            <person name="Gordon J.L."/>
            <person name="Armisen D."/>
            <person name="Proux-Wera E."/>
            <person name="Oheigeartaigh S.S."/>
            <person name="Byrne K.P."/>
            <person name="Wolfe K.H."/>
        </authorList>
    </citation>
    <scope>NUCLEOTIDE SEQUENCE [LARGE SCALE GENOMIC DNA]</scope>
    <source>
        <strain evidence="8">ATCC 34711 / CBS 6284 / DSM 70876 / NBRC 10599 / NRRL Y-10934 / UCD 77-7</strain>
    </source>
</reference>
<proteinExistence type="inferred from homology"/>
<dbReference type="SUPFAM" id="SSF53448">
    <property type="entry name" value="Nucleotide-diphospho-sugar transferases"/>
    <property type="match status" value="1"/>
</dbReference>
<keyword evidence="4" id="KW-0808">Transferase</keyword>
<evidence type="ECO:0000256" key="3">
    <source>
        <dbReference type="ARBA" id="ARBA00009105"/>
    </source>
</evidence>
<keyword evidence="6" id="KW-0325">Glycoprotein</keyword>
<evidence type="ECO:0000313" key="8">
    <source>
        <dbReference type="Proteomes" id="UP000002866"/>
    </source>
</evidence>
<evidence type="ECO:0000256" key="2">
    <source>
        <dbReference type="ARBA" id="ARBA00004922"/>
    </source>
</evidence>
<accession>I2H9R4</accession>
<keyword evidence="8" id="KW-1185">Reference proteome</keyword>
<dbReference type="GO" id="GO:0046354">
    <property type="term" value="P:mannan biosynthetic process"/>
    <property type="evidence" value="ECO:0007669"/>
    <property type="project" value="TreeGrafter"/>
</dbReference>
<dbReference type="GO" id="GO:0005794">
    <property type="term" value="C:Golgi apparatus"/>
    <property type="evidence" value="ECO:0007669"/>
    <property type="project" value="UniProtKB-SubCell"/>
</dbReference>
<dbReference type="Pfam" id="PF11051">
    <property type="entry name" value="Mannosyl_trans3"/>
    <property type="match status" value="1"/>
</dbReference>
<keyword evidence="5" id="KW-0333">Golgi apparatus</keyword>
<dbReference type="InParanoid" id="I2H9R4"/>
<dbReference type="EMBL" id="HE806325">
    <property type="protein sequence ID" value="CCH63116.1"/>
    <property type="molecule type" value="Genomic_DNA"/>
</dbReference>
<dbReference type="eggNOG" id="ENOG502QW0I">
    <property type="taxonomic scope" value="Eukaryota"/>
</dbReference>
<dbReference type="Proteomes" id="UP000002866">
    <property type="component" value="Chromosome 10"/>
</dbReference>
<dbReference type="GO" id="GO:0000026">
    <property type="term" value="F:alpha-1,2-mannosyltransferase activity"/>
    <property type="evidence" value="ECO:0007669"/>
    <property type="project" value="TreeGrafter"/>
</dbReference>
<sequence>MIKVRNVFIKLKYKKIFLGIIFILSIIYVQLHDTFSIYDNLPQIIINNSVIPKSNSNRADDSIYSFYKFLFQHIKESPLNDYKNNPLILDQLNDQCLLQNDITFDATSKEQLSTVSYNNLKNCYSLQEHDFKKISKSQLEYINKCVTKLSKKKKSYTDILFPKGRGIVTVGGGKYSLLAYLMIKLLREKGTTLPVEVVIPPSDKEMYDDTWLCNDVLPTLNAKCIYFTDRLPAEILQDLDIHGFQYKSLAIWISSFKKTLFLDSDNFPLKDLDNVFDTPAFEEVGLIFWPDLWRRTIPPDFYDISNIKYDLKKRVRYVQDDLSSVPLYDKDNSVKDYEYNIPFHDLDGTISDPSTETGQMLVDKETHFETLLLSIFFNYFGFAIYYDMFSQAGAGIGDKDTFIAAAHVLGQPYYQVKTPPEFDGFWHPTMGFQGLALLQHDFNQDYKNYQVARIEAKGDDAKYENYITDYNLKKHFEEDMMDINNIDVMFAHYSLHKAEPMSLLEGQLYFDQNGKPLKGLYKNDKYGMNLEYYIFNTLHEFLCPSPEDKEFQREANDKNTNINTRLSISATNTTQQLGFYRGQVNTNNWDFMCVFLRTRTRFLHSSKKKKSKSKFL</sequence>
<dbReference type="STRING" id="1071380.I2H9R4"/>
<dbReference type="PANTHER" id="PTHR31646">
    <property type="entry name" value="ALPHA-1,2-MANNOSYLTRANSFERASE MNN2"/>
    <property type="match status" value="1"/>
</dbReference>
<dbReference type="AlphaFoldDB" id="I2H9R4"/>
<dbReference type="PANTHER" id="PTHR31646:SF6">
    <property type="entry name" value="ALPHA-1,2-MANNOSYLTRANSFERASE MNN5"/>
    <property type="match status" value="1"/>
</dbReference>
<evidence type="ECO:0008006" key="9">
    <source>
        <dbReference type="Google" id="ProtNLM"/>
    </source>
</evidence>
<dbReference type="KEGG" id="tbl:TBLA_0J01190"/>
<evidence type="ECO:0000313" key="7">
    <source>
        <dbReference type="EMBL" id="CCH63116.1"/>
    </source>
</evidence>
<evidence type="ECO:0000256" key="5">
    <source>
        <dbReference type="ARBA" id="ARBA00023034"/>
    </source>
</evidence>
<dbReference type="OMA" id="FQREAND"/>
<protein>
    <recommendedName>
        <fullName evidence="9">Alpha-1,2-mannosyltransferase MNN2</fullName>
    </recommendedName>
</protein>
<dbReference type="OrthoDB" id="430354at2759"/>
<dbReference type="FunFam" id="3.90.550.10:FF:000177">
    <property type="entry name" value="MNN5p Alpha-1,2-mannosyltransferase"/>
    <property type="match status" value="1"/>
</dbReference>
<comment type="pathway">
    <text evidence="2">Protein modification; protein glycosylation.</text>
</comment>
<dbReference type="GeneID" id="14498299"/>
<dbReference type="InterPro" id="IPR029044">
    <property type="entry name" value="Nucleotide-diphossugar_trans"/>
</dbReference>